<dbReference type="EMBL" id="AJWY01001121">
    <property type="protein sequence ID" value="EKC80214.1"/>
    <property type="molecule type" value="Genomic_DNA"/>
</dbReference>
<proteinExistence type="predicted"/>
<organism evidence="1">
    <name type="scientific">human gut metagenome</name>
    <dbReference type="NCBI Taxonomy" id="408170"/>
    <lineage>
        <taxon>unclassified sequences</taxon>
        <taxon>metagenomes</taxon>
        <taxon>organismal metagenomes</taxon>
    </lineage>
</organism>
<sequence length="90" mass="10355">MVFLLLSFQYQFKDKYFDAANLRLPHGVPSADEYLRFLGLEPIDIRFSLRDHSEGLPYKFVGDSNDRHLAWLAVRPQTVETSLALGITPE</sequence>
<comment type="caution">
    <text evidence="1">The sequence shown here is derived from an EMBL/GenBank/DDBJ whole genome shotgun (WGS) entry which is preliminary data.</text>
</comment>
<name>K1UJG3_9ZZZZ</name>
<evidence type="ECO:0000313" key="1">
    <source>
        <dbReference type="EMBL" id="EKC80214.1"/>
    </source>
</evidence>
<dbReference type="AlphaFoldDB" id="K1UJG3"/>
<accession>K1UJG3</accession>
<gene>
    <name evidence="1" type="ORF">LEA_01619</name>
</gene>
<protein>
    <submittedName>
        <fullName evidence="1">Uncharacterized protein</fullName>
    </submittedName>
</protein>
<reference evidence="1" key="1">
    <citation type="journal article" date="2013" name="Environ. Microbiol.">
        <title>Microbiota from the distal guts of lean and obese adolescents exhibit partial functional redundancy besides clear differences in community structure.</title>
        <authorList>
            <person name="Ferrer M."/>
            <person name="Ruiz A."/>
            <person name="Lanza F."/>
            <person name="Haange S.B."/>
            <person name="Oberbach A."/>
            <person name="Till H."/>
            <person name="Bargiela R."/>
            <person name="Campoy C."/>
            <person name="Segura M.T."/>
            <person name="Richter M."/>
            <person name="von Bergen M."/>
            <person name="Seifert J."/>
            <person name="Suarez A."/>
        </authorList>
    </citation>
    <scope>NUCLEOTIDE SEQUENCE</scope>
</reference>